<dbReference type="RefSeq" id="WP_133603845.1">
    <property type="nucleotide sequence ID" value="NZ_JAUFPJ010000003.1"/>
</dbReference>
<dbReference type="PANTHER" id="PTHR30157">
    <property type="entry name" value="FERRIC REDUCTASE, NADPH-DEPENDENT"/>
    <property type="match status" value="1"/>
</dbReference>
<dbReference type="Gene3D" id="2.40.30.10">
    <property type="entry name" value="Translation factors"/>
    <property type="match status" value="1"/>
</dbReference>
<organism evidence="3 4">
    <name type="scientific">Roseateles asaccharophilus</name>
    <dbReference type="NCBI Taxonomy" id="582607"/>
    <lineage>
        <taxon>Bacteria</taxon>
        <taxon>Pseudomonadati</taxon>
        <taxon>Pseudomonadota</taxon>
        <taxon>Betaproteobacteria</taxon>
        <taxon>Burkholderiales</taxon>
        <taxon>Sphaerotilaceae</taxon>
        <taxon>Roseateles</taxon>
    </lineage>
</organism>
<dbReference type="OrthoDB" id="9814826at2"/>
<accession>A0A4R6N2D2</accession>
<evidence type="ECO:0000313" key="4">
    <source>
        <dbReference type="Proteomes" id="UP000295357"/>
    </source>
</evidence>
<name>A0A4R6N2D2_9BURK</name>
<dbReference type="SUPFAM" id="SSF63380">
    <property type="entry name" value="Riboflavin synthase domain-like"/>
    <property type="match status" value="1"/>
</dbReference>
<sequence length="248" mass="26498">MNEPSASTSSSALPREPEPRAGLGARLLSRVFFRAAEVAENRAMGGGMHLITLQGPALRDVRWNAGDKLQLRIGPGLLTRTYTPIDWDAARGHTRILAHALAIGPGSEWVRRASPGQAVGLLGPRRSLALADRDPRYGLLLGDETAIGLAAAWRPARAIFETCNPAAIQPLLDTLDLPATALAAHIDGLHRDAMVQAATARLGPRSQLVLAGRAHTVQHLLRALRHEGVPASQILTKAYWSDGKTGLD</sequence>
<evidence type="ECO:0000256" key="1">
    <source>
        <dbReference type="SAM" id="MobiDB-lite"/>
    </source>
</evidence>
<dbReference type="PANTHER" id="PTHR30157:SF0">
    <property type="entry name" value="NADPH-DEPENDENT FERRIC-CHELATE REDUCTASE"/>
    <property type="match status" value="1"/>
</dbReference>
<dbReference type="Proteomes" id="UP000295357">
    <property type="component" value="Unassembled WGS sequence"/>
</dbReference>
<gene>
    <name evidence="3" type="ORF">DFR39_10554</name>
</gene>
<dbReference type="Gene3D" id="3.40.50.80">
    <property type="entry name" value="Nucleotide-binding domain of ferredoxin-NADP reductase (FNR) module"/>
    <property type="match status" value="1"/>
</dbReference>
<dbReference type="InterPro" id="IPR039374">
    <property type="entry name" value="SIP_fam"/>
</dbReference>
<dbReference type="InterPro" id="IPR017938">
    <property type="entry name" value="Riboflavin_synthase-like_b-brl"/>
</dbReference>
<dbReference type="AlphaFoldDB" id="A0A4R6N2D2"/>
<protein>
    <submittedName>
        <fullName evidence="3">Siderophore-interacting protein</fullName>
    </submittedName>
</protein>
<dbReference type="GO" id="GO:0016491">
    <property type="term" value="F:oxidoreductase activity"/>
    <property type="evidence" value="ECO:0007669"/>
    <property type="project" value="InterPro"/>
</dbReference>
<feature type="domain" description="FAD-binding FR-type" evidence="2">
    <location>
        <begin position="31"/>
        <end position="131"/>
    </location>
</feature>
<proteinExistence type="predicted"/>
<keyword evidence="4" id="KW-1185">Reference proteome</keyword>
<evidence type="ECO:0000313" key="3">
    <source>
        <dbReference type="EMBL" id="TDP09218.1"/>
    </source>
</evidence>
<feature type="region of interest" description="Disordered" evidence="1">
    <location>
        <begin position="1"/>
        <end position="20"/>
    </location>
</feature>
<dbReference type="InterPro" id="IPR017927">
    <property type="entry name" value="FAD-bd_FR_type"/>
</dbReference>
<reference evidence="3 4" key="1">
    <citation type="submission" date="2019-03" db="EMBL/GenBank/DDBJ databases">
        <title>Genomic Encyclopedia of Type Strains, Phase IV (KMG-IV): sequencing the most valuable type-strain genomes for metagenomic binning, comparative biology and taxonomic classification.</title>
        <authorList>
            <person name="Goeker M."/>
        </authorList>
    </citation>
    <scope>NUCLEOTIDE SEQUENCE [LARGE SCALE GENOMIC DNA]</scope>
    <source>
        <strain evidence="3 4">DSM 25082</strain>
    </source>
</reference>
<dbReference type="InterPro" id="IPR039261">
    <property type="entry name" value="FNR_nucleotide-bd"/>
</dbReference>
<dbReference type="Pfam" id="PF08021">
    <property type="entry name" value="FAD_binding_9"/>
    <property type="match status" value="1"/>
</dbReference>
<dbReference type="PROSITE" id="PS51384">
    <property type="entry name" value="FAD_FR"/>
    <property type="match status" value="1"/>
</dbReference>
<dbReference type="EMBL" id="SNXE01000005">
    <property type="protein sequence ID" value="TDP09218.1"/>
    <property type="molecule type" value="Genomic_DNA"/>
</dbReference>
<feature type="compositionally biased region" description="Polar residues" evidence="1">
    <location>
        <begin position="1"/>
        <end position="12"/>
    </location>
</feature>
<evidence type="ECO:0000259" key="2">
    <source>
        <dbReference type="PROSITE" id="PS51384"/>
    </source>
</evidence>
<comment type="caution">
    <text evidence="3">The sequence shown here is derived from an EMBL/GenBank/DDBJ whole genome shotgun (WGS) entry which is preliminary data.</text>
</comment>
<dbReference type="CDD" id="cd06193">
    <property type="entry name" value="siderophore_interacting"/>
    <property type="match status" value="1"/>
</dbReference>
<dbReference type="InterPro" id="IPR013113">
    <property type="entry name" value="SIP_FAD-bd"/>
</dbReference>